<feature type="transmembrane region" description="Helical" evidence="6">
    <location>
        <begin position="12"/>
        <end position="34"/>
    </location>
</feature>
<keyword evidence="5 6" id="KW-0472">Membrane</keyword>
<evidence type="ECO:0000256" key="1">
    <source>
        <dbReference type="ARBA" id="ARBA00004651"/>
    </source>
</evidence>
<feature type="transmembrane region" description="Helical" evidence="6">
    <location>
        <begin position="46"/>
        <end position="69"/>
    </location>
</feature>
<dbReference type="SUPFAM" id="SSF103481">
    <property type="entry name" value="Multidrug resistance efflux transporter EmrE"/>
    <property type="match status" value="1"/>
</dbReference>
<evidence type="ECO:0000313" key="9">
    <source>
        <dbReference type="Proteomes" id="UP000738431"/>
    </source>
</evidence>
<keyword evidence="4 6" id="KW-1133">Transmembrane helix</keyword>
<feature type="domain" description="EamA" evidence="7">
    <location>
        <begin position="11"/>
        <end position="151"/>
    </location>
</feature>
<feature type="transmembrane region" description="Helical" evidence="6">
    <location>
        <begin position="228"/>
        <end position="249"/>
    </location>
</feature>
<protein>
    <submittedName>
        <fullName evidence="8">EamA family transporter</fullName>
    </submittedName>
</protein>
<keyword evidence="9" id="KW-1185">Reference proteome</keyword>
<reference evidence="8 9" key="1">
    <citation type="submission" date="2023-12" db="EMBL/GenBank/DDBJ databases">
        <title>Description of an unclassified Opitutus bacterium of Verrucomicrobiota.</title>
        <authorList>
            <person name="Zhang D.-F."/>
        </authorList>
    </citation>
    <scope>NUCLEOTIDE SEQUENCE [LARGE SCALE GENOMIC DNA]</scope>
    <source>
        <strain evidence="8 9">WL0086</strain>
    </source>
</reference>
<dbReference type="EMBL" id="CP139781">
    <property type="protein sequence ID" value="WRQ86237.1"/>
    <property type="molecule type" value="Genomic_DNA"/>
</dbReference>
<feature type="transmembrane region" description="Helical" evidence="6">
    <location>
        <begin position="270"/>
        <end position="289"/>
    </location>
</feature>
<comment type="subcellular location">
    <subcellularLocation>
        <location evidence="1">Cell membrane</location>
        <topology evidence="1">Multi-pass membrane protein</topology>
    </subcellularLocation>
</comment>
<dbReference type="PANTHER" id="PTHR42920:SF5">
    <property type="entry name" value="EAMA DOMAIN-CONTAINING PROTEIN"/>
    <property type="match status" value="1"/>
</dbReference>
<dbReference type="InterPro" id="IPR037185">
    <property type="entry name" value="EmrE-like"/>
</dbReference>
<keyword evidence="2" id="KW-1003">Cell membrane</keyword>
<dbReference type="RefSeq" id="WP_221031165.1">
    <property type="nucleotide sequence ID" value="NZ_CP139781.1"/>
</dbReference>
<dbReference type="InterPro" id="IPR000620">
    <property type="entry name" value="EamA_dom"/>
</dbReference>
<evidence type="ECO:0000256" key="4">
    <source>
        <dbReference type="ARBA" id="ARBA00022989"/>
    </source>
</evidence>
<feature type="transmembrane region" description="Helical" evidence="6">
    <location>
        <begin position="107"/>
        <end position="125"/>
    </location>
</feature>
<evidence type="ECO:0000256" key="5">
    <source>
        <dbReference type="ARBA" id="ARBA00023136"/>
    </source>
</evidence>
<feature type="transmembrane region" description="Helical" evidence="6">
    <location>
        <begin position="295"/>
        <end position="314"/>
    </location>
</feature>
<organism evidence="8 9">
    <name type="scientific">Actomonas aquatica</name>
    <dbReference type="NCBI Taxonomy" id="2866162"/>
    <lineage>
        <taxon>Bacteria</taxon>
        <taxon>Pseudomonadati</taxon>
        <taxon>Verrucomicrobiota</taxon>
        <taxon>Opitutia</taxon>
        <taxon>Opitutales</taxon>
        <taxon>Opitutaceae</taxon>
        <taxon>Actomonas</taxon>
    </lineage>
</organism>
<keyword evidence="3 6" id="KW-0812">Transmembrane</keyword>
<feature type="transmembrane region" description="Helical" evidence="6">
    <location>
        <begin position="81"/>
        <end position="101"/>
    </location>
</feature>
<feature type="transmembrane region" description="Helical" evidence="6">
    <location>
        <begin position="137"/>
        <end position="154"/>
    </location>
</feature>
<proteinExistence type="predicted"/>
<feature type="transmembrane region" description="Helical" evidence="6">
    <location>
        <begin position="195"/>
        <end position="216"/>
    </location>
</feature>
<evidence type="ECO:0000259" key="7">
    <source>
        <dbReference type="Pfam" id="PF00892"/>
    </source>
</evidence>
<dbReference type="Pfam" id="PF00892">
    <property type="entry name" value="EamA"/>
    <property type="match status" value="1"/>
</dbReference>
<sequence>MPVPDPALRRRAVFMLLLTSLYWGMSFPLMKAIGQLVEVEAPGASSWFYGAMMIMPRFLLAAMVVAVVIGPGLRSITRAEWHQGALLGGFSAGGMLLQADALQFTEASTVAFLTQFYAILIPLYVAVRTRENPGARVWLCAVLVLVGVGVLGRFDWRALRLGRGEAEVLLSSIFFGVQIFTLGRSEFAHNRPLPISFVMFAVQAVVFGAVVLVSAPDVAAIVAPLRSVPWWGLTLALTAFCTLGSFLIMNKWQPHISATEAGLLYCGEPVFGSFMTLFLPGLISAWAGLNYANESLTGHLLVGGGLILIANVLLQLRRSAA</sequence>
<gene>
    <name evidence="8" type="ORF">K1X11_015585</name>
</gene>
<evidence type="ECO:0000256" key="6">
    <source>
        <dbReference type="SAM" id="Phobius"/>
    </source>
</evidence>
<dbReference type="PANTHER" id="PTHR42920">
    <property type="entry name" value="OS03G0707200 PROTEIN-RELATED"/>
    <property type="match status" value="1"/>
</dbReference>
<name>A0ABZ1C4B0_9BACT</name>
<evidence type="ECO:0000256" key="3">
    <source>
        <dbReference type="ARBA" id="ARBA00022692"/>
    </source>
</evidence>
<feature type="transmembrane region" description="Helical" evidence="6">
    <location>
        <begin position="166"/>
        <end position="183"/>
    </location>
</feature>
<dbReference type="InterPro" id="IPR051258">
    <property type="entry name" value="Diverse_Substrate_Transporter"/>
</dbReference>
<dbReference type="Proteomes" id="UP000738431">
    <property type="component" value="Chromosome"/>
</dbReference>
<evidence type="ECO:0000256" key="2">
    <source>
        <dbReference type="ARBA" id="ARBA00022475"/>
    </source>
</evidence>
<accession>A0ABZ1C4B0</accession>
<evidence type="ECO:0000313" key="8">
    <source>
        <dbReference type="EMBL" id="WRQ86237.1"/>
    </source>
</evidence>